<dbReference type="Proteomes" id="UP000242814">
    <property type="component" value="Unassembled WGS sequence"/>
</dbReference>
<dbReference type="Gene3D" id="3.20.20.190">
    <property type="entry name" value="Phosphatidylinositol (PI) phosphodiesterase"/>
    <property type="match status" value="1"/>
</dbReference>
<dbReference type="InterPro" id="IPR001192">
    <property type="entry name" value="PI-PLC_fam"/>
</dbReference>
<dbReference type="CDD" id="cd08598">
    <property type="entry name" value="PI-PLC1c_yeast"/>
    <property type="match status" value="1"/>
</dbReference>
<feature type="region of interest" description="Disordered" evidence="3">
    <location>
        <begin position="564"/>
        <end position="592"/>
    </location>
</feature>
<dbReference type="CDD" id="cd00275">
    <property type="entry name" value="C2_PLC_like"/>
    <property type="match status" value="1"/>
</dbReference>
<dbReference type="PANTHER" id="PTHR10336">
    <property type="entry name" value="PHOSPHOINOSITIDE-SPECIFIC PHOSPHOLIPASE C FAMILY PROTEIN"/>
    <property type="match status" value="1"/>
</dbReference>
<dbReference type="SUPFAM" id="SSF49562">
    <property type="entry name" value="C2 domain (Calcium/lipid-binding domain, CaLB)"/>
    <property type="match status" value="1"/>
</dbReference>
<dbReference type="PROSITE" id="PS50007">
    <property type="entry name" value="PIPLC_X_DOMAIN"/>
    <property type="match status" value="1"/>
</dbReference>
<evidence type="ECO:0000256" key="3">
    <source>
        <dbReference type="SAM" id="MobiDB-lite"/>
    </source>
</evidence>
<keyword evidence="2" id="KW-0443">Lipid metabolism</keyword>
<gene>
    <name evidence="5" type="ORF">ACO22_03981</name>
</gene>
<keyword evidence="2" id="KW-0442">Lipid degradation</keyword>
<organism evidence="5 6">
    <name type="scientific">Paracoccidioides brasiliensis</name>
    <dbReference type="NCBI Taxonomy" id="121759"/>
    <lineage>
        <taxon>Eukaryota</taxon>
        <taxon>Fungi</taxon>
        <taxon>Dikarya</taxon>
        <taxon>Ascomycota</taxon>
        <taxon>Pezizomycotina</taxon>
        <taxon>Eurotiomycetes</taxon>
        <taxon>Eurotiomycetidae</taxon>
        <taxon>Onygenales</taxon>
        <taxon>Ajellomycetaceae</taxon>
        <taxon>Paracoccidioides</taxon>
    </lineage>
</organism>
<protein>
    <recommendedName>
        <fullName evidence="2">Phosphoinositide phospholipase C</fullName>
        <ecNumber evidence="2">3.1.4.11</ecNumber>
    </recommendedName>
</protein>
<dbReference type="Pfam" id="PF00388">
    <property type="entry name" value="PI-PLC-X"/>
    <property type="match status" value="1"/>
</dbReference>
<dbReference type="InterPro" id="IPR035892">
    <property type="entry name" value="C2_domain_sf"/>
</dbReference>
<evidence type="ECO:0000259" key="4">
    <source>
        <dbReference type="PROSITE" id="PS50008"/>
    </source>
</evidence>
<dbReference type="Gene3D" id="2.60.40.150">
    <property type="entry name" value="C2 domain"/>
    <property type="match status" value="1"/>
</dbReference>
<feature type="compositionally biased region" description="Basic and acidic residues" evidence="3">
    <location>
        <begin position="564"/>
        <end position="576"/>
    </location>
</feature>
<sequence>MSTPTPVSPGSLAEETLIPVLLPHIQTHLKRILESVGPSKNQETFFEAVQHETPNKRNGVRSLEDFVRYMSSAYAGSPPGPQDLSLPMNNYFISSSHNTYLTGNQIYSESSTEVYKNVLLNGCRCLEIDVWDGEPDSESDSNSSNSEDQRGDHRPSQKKNKESKGRKGSRFNLSYLSSRLDQFSKGSAMKPQTASTETAAVTTATNAVSGAVDAGVAAALAVRPRLEPRVLHGYTLTKEVTFRDVCFAIRDYAFLTSDLPVIVSLEVHASLEQQDVMVEIMTQAWKGMLIEVPPDIEAKLEKGEINALPSPGELRNKILIKVKWAPPQLGADQAKITDTIGDSLEIQGAISGAIADDGTQEDADEHSSDVNPQAKTKPSKILHSLSRLGLYTRGYTFTKFSQQEASHPTHIFSLSETAVKDAHENERQALFEHNREYMMRAYPSGLRINSSNLDPSFYWRQGIQIVALNWQNCDKGMMLNEGMFAGHQGWVLKPEPYRGKAWATRQMVATQGNEGSLQNTAKHRTLNLSIEIYGGQNIPLPEGDEHARSFRPYVTCQFHVERPRDSVHASENDKNGNEAAKYKQKTKSASGSDPDFGVQVLQFLSVPVSLEELSFLRVKVKDDEIGRDDLAAWACIRLDRLRQGYRFIRLFDTKGRESPGILLVKISKQIS</sequence>
<keyword evidence="1" id="KW-0807">Transducer</keyword>
<evidence type="ECO:0000256" key="1">
    <source>
        <dbReference type="ARBA" id="ARBA00023224"/>
    </source>
</evidence>
<dbReference type="SMART" id="SM00148">
    <property type="entry name" value="PLCXc"/>
    <property type="match status" value="1"/>
</dbReference>
<dbReference type="SUPFAM" id="SSF51695">
    <property type="entry name" value="PLC-like phosphodiesterases"/>
    <property type="match status" value="1"/>
</dbReference>
<feature type="region of interest" description="Disordered" evidence="3">
    <location>
        <begin position="357"/>
        <end position="378"/>
    </location>
</feature>
<evidence type="ECO:0000313" key="6">
    <source>
        <dbReference type="Proteomes" id="UP000242814"/>
    </source>
</evidence>
<dbReference type="InterPro" id="IPR017946">
    <property type="entry name" value="PLC-like_Pdiesterase_TIM-brl"/>
</dbReference>
<comment type="caution">
    <text evidence="5">The sequence shown here is derived from an EMBL/GenBank/DDBJ whole genome shotgun (WGS) entry which is preliminary data.</text>
</comment>
<dbReference type="Pfam" id="PF00387">
    <property type="entry name" value="PI-PLC-Y"/>
    <property type="match status" value="1"/>
</dbReference>
<dbReference type="GO" id="GO:0048015">
    <property type="term" value="P:phosphatidylinositol-mediated signaling"/>
    <property type="evidence" value="ECO:0007669"/>
    <property type="project" value="TreeGrafter"/>
</dbReference>
<dbReference type="VEuPathDB" id="FungiDB:PABG_03770"/>
<dbReference type="SMART" id="SM00149">
    <property type="entry name" value="PLCYc"/>
    <property type="match status" value="1"/>
</dbReference>
<dbReference type="PRINTS" id="PR00390">
    <property type="entry name" value="PHPHLIPASEC"/>
</dbReference>
<name>A0A1D2JEC7_PARBR</name>
<dbReference type="InterPro" id="IPR001711">
    <property type="entry name" value="PLipase_C_Pinositol-sp_Y"/>
</dbReference>
<evidence type="ECO:0000256" key="2">
    <source>
        <dbReference type="RuleBase" id="RU361133"/>
    </source>
</evidence>
<dbReference type="AlphaFoldDB" id="A0A1D2JEC7"/>
<dbReference type="VEuPathDB" id="FungiDB:PADG_00054"/>
<dbReference type="SMART" id="SM00239">
    <property type="entry name" value="C2"/>
    <property type="match status" value="1"/>
</dbReference>
<accession>A0A1D2JEC7</accession>
<proteinExistence type="predicted"/>
<dbReference type="GO" id="GO:0016042">
    <property type="term" value="P:lipid catabolic process"/>
    <property type="evidence" value="ECO:0007669"/>
    <property type="project" value="UniProtKB-KW"/>
</dbReference>
<feature type="domain" description="PI-PLC Y-box" evidence="4">
    <location>
        <begin position="385"/>
        <end position="498"/>
    </location>
</feature>
<keyword evidence="2" id="KW-0378">Hydrolase</keyword>
<dbReference type="GO" id="GO:0004435">
    <property type="term" value="F:phosphatidylinositol-4,5-bisphosphate phospholipase C activity"/>
    <property type="evidence" value="ECO:0007669"/>
    <property type="project" value="UniProtKB-EC"/>
</dbReference>
<dbReference type="PANTHER" id="PTHR10336:SF82">
    <property type="entry name" value="PHOSPHOINOSITIDE PHOSPHOLIPASE C"/>
    <property type="match status" value="1"/>
</dbReference>
<dbReference type="PROSITE" id="PS50008">
    <property type="entry name" value="PIPLC_Y_DOMAIN"/>
    <property type="match status" value="1"/>
</dbReference>
<comment type="catalytic activity">
    <reaction evidence="2">
        <text>a 1,2-diacyl-sn-glycero-3-phospho-(1D-myo-inositol-4,5-bisphosphate) + H2O = 1D-myo-inositol 1,4,5-trisphosphate + a 1,2-diacyl-sn-glycerol + H(+)</text>
        <dbReference type="Rhea" id="RHEA:33179"/>
        <dbReference type="ChEBI" id="CHEBI:15377"/>
        <dbReference type="ChEBI" id="CHEBI:15378"/>
        <dbReference type="ChEBI" id="CHEBI:17815"/>
        <dbReference type="ChEBI" id="CHEBI:58456"/>
        <dbReference type="ChEBI" id="CHEBI:203600"/>
        <dbReference type="EC" id="3.1.4.11"/>
    </reaction>
</comment>
<dbReference type="EMBL" id="LZYO01000149">
    <property type="protein sequence ID" value="ODH28211.1"/>
    <property type="molecule type" value="Genomic_DNA"/>
</dbReference>
<feature type="compositionally biased region" description="Basic and acidic residues" evidence="3">
    <location>
        <begin position="147"/>
        <end position="165"/>
    </location>
</feature>
<reference evidence="5 6" key="1">
    <citation type="submission" date="2016-06" db="EMBL/GenBank/DDBJ databases">
        <authorList>
            <person name="Kjaerup R.B."/>
            <person name="Dalgaard T.S."/>
            <person name="Juul-Madsen H.R."/>
        </authorList>
    </citation>
    <scope>NUCLEOTIDE SEQUENCE [LARGE SCALE GENOMIC DNA]</scope>
    <source>
        <strain evidence="5 6">Pb300</strain>
    </source>
</reference>
<dbReference type="InterPro" id="IPR000909">
    <property type="entry name" value="PLipase_C_PInositol-sp_X_dom"/>
</dbReference>
<evidence type="ECO:0000313" key="5">
    <source>
        <dbReference type="EMBL" id="ODH28211.1"/>
    </source>
</evidence>
<dbReference type="GO" id="GO:0051209">
    <property type="term" value="P:release of sequestered calcium ion into cytosol"/>
    <property type="evidence" value="ECO:0007669"/>
    <property type="project" value="TreeGrafter"/>
</dbReference>
<feature type="region of interest" description="Disordered" evidence="3">
    <location>
        <begin position="134"/>
        <end position="168"/>
    </location>
</feature>
<dbReference type="InterPro" id="IPR000008">
    <property type="entry name" value="C2_dom"/>
</dbReference>
<dbReference type="EC" id="3.1.4.11" evidence="2"/>